<feature type="active site" description="Charge relay system" evidence="5">
    <location>
        <position position="336"/>
    </location>
</feature>
<feature type="chain" id="PRO_5047208239" description="Peptidase S8/S53 domain-containing protein" evidence="6">
    <location>
        <begin position="21"/>
        <end position="440"/>
    </location>
</feature>
<name>A0ABR2WT03_9FUNG</name>
<dbReference type="CDD" id="cd04077">
    <property type="entry name" value="Peptidases_S8_PCSK9_ProteinaseK_like"/>
    <property type="match status" value="1"/>
</dbReference>
<evidence type="ECO:0000256" key="5">
    <source>
        <dbReference type="PROSITE-ProRule" id="PRU01240"/>
    </source>
</evidence>
<dbReference type="PANTHER" id="PTHR43806">
    <property type="entry name" value="PEPTIDASE S8"/>
    <property type="match status" value="1"/>
</dbReference>
<dbReference type="InterPro" id="IPR034193">
    <property type="entry name" value="PCSK9_ProteinaseK-like"/>
</dbReference>
<feature type="active site" description="Charge relay system" evidence="5">
    <location>
        <position position="148"/>
    </location>
</feature>
<evidence type="ECO:0000256" key="2">
    <source>
        <dbReference type="ARBA" id="ARBA00022670"/>
    </source>
</evidence>
<dbReference type="PANTHER" id="PTHR43806:SF11">
    <property type="entry name" value="CEREVISIN-RELATED"/>
    <property type="match status" value="1"/>
</dbReference>
<dbReference type="InterPro" id="IPR050131">
    <property type="entry name" value="Peptidase_S8_subtilisin-like"/>
</dbReference>
<dbReference type="PROSITE" id="PS51892">
    <property type="entry name" value="SUBTILASE"/>
    <property type="match status" value="1"/>
</dbReference>
<evidence type="ECO:0000256" key="4">
    <source>
        <dbReference type="ARBA" id="ARBA00022825"/>
    </source>
</evidence>
<reference evidence="8 9" key="1">
    <citation type="submission" date="2023-04" db="EMBL/GenBank/DDBJ databases">
        <title>Genome of Basidiobolus ranarum AG-B5.</title>
        <authorList>
            <person name="Stajich J.E."/>
            <person name="Carter-House D."/>
            <person name="Gryganskyi A."/>
        </authorList>
    </citation>
    <scope>NUCLEOTIDE SEQUENCE [LARGE SCALE GENOMIC DNA]</scope>
    <source>
        <strain evidence="8 9">AG-B5</strain>
    </source>
</reference>
<feature type="signal peptide" evidence="6">
    <location>
        <begin position="1"/>
        <end position="20"/>
    </location>
</feature>
<feature type="domain" description="Peptidase S8/S53" evidence="7">
    <location>
        <begin position="139"/>
        <end position="371"/>
    </location>
</feature>
<proteinExistence type="inferred from homology"/>
<evidence type="ECO:0000313" key="8">
    <source>
        <dbReference type="EMBL" id="KAK9764632.1"/>
    </source>
</evidence>
<protein>
    <recommendedName>
        <fullName evidence="7">Peptidase S8/S53 domain-containing protein</fullName>
    </recommendedName>
</protein>
<evidence type="ECO:0000259" key="7">
    <source>
        <dbReference type="Pfam" id="PF00082"/>
    </source>
</evidence>
<keyword evidence="4 5" id="KW-0720">Serine protease</keyword>
<evidence type="ECO:0000256" key="6">
    <source>
        <dbReference type="SAM" id="SignalP"/>
    </source>
</evidence>
<dbReference type="InterPro" id="IPR000209">
    <property type="entry name" value="Peptidase_S8/S53_dom"/>
</dbReference>
<organism evidence="8 9">
    <name type="scientific">Basidiobolus ranarum</name>
    <dbReference type="NCBI Taxonomy" id="34480"/>
    <lineage>
        <taxon>Eukaryota</taxon>
        <taxon>Fungi</taxon>
        <taxon>Fungi incertae sedis</taxon>
        <taxon>Zoopagomycota</taxon>
        <taxon>Entomophthoromycotina</taxon>
        <taxon>Basidiobolomycetes</taxon>
        <taxon>Basidiobolales</taxon>
        <taxon>Basidiobolaceae</taxon>
        <taxon>Basidiobolus</taxon>
    </lineage>
</organism>
<keyword evidence="6" id="KW-0732">Signal</keyword>
<keyword evidence="9" id="KW-1185">Reference proteome</keyword>
<dbReference type="PRINTS" id="PR00723">
    <property type="entry name" value="SUBTILISIN"/>
</dbReference>
<accession>A0ABR2WT03</accession>
<dbReference type="PROSITE" id="PS00138">
    <property type="entry name" value="SUBTILASE_SER"/>
    <property type="match status" value="1"/>
</dbReference>
<comment type="caution">
    <text evidence="8">The sequence shown here is derived from an EMBL/GenBank/DDBJ whole genome shotgun (WGS) entry which is preliminary data.</text>
</comment>
<keyword evidence="3 5" id="KW-0378">Hydrolase</keyword>
<feature type="active site" description="Charge relay system" evidence="5">
    <location>
        <position position="180"/>
    </location>
</feature>
<dbReference type="InterPro" id="IPR015500">
    <property type="entry name" value="Peptidase_S8_subtilisin-rel"/>
</dbReference>
<dbReference type="EMBL" id="JASJQH010000393">
    <property type="protein sequence ID" value="KAK9764632.1"/>
    <property type="molecule type" value="Genomic_DNA"/>
</dbReference>
<sequence>MSPFLIAITAIWTLCSFTSSKHLIVFKPGSDVTKSQVLSQWTTHFNIETLQLNDKNTTASDALSFTLPVQTIGNFQWTHGEFKASELEELKKLSDVAYIEPDVRVTAYDVQKKPPNWGIDRIDQRKGTDREYRYPRSAGEGVIIYSIDSGVNIDHEEFEGRATNGPIFNDDSGPEDINGHGTFVAAVAIGKNFGVAKKSHLVSLKALDSDGYGSLSNILEALHWVVSEYKKNSKQKSVVNLSLGTTYSQLMNDAIEEAMKLGIHFTIAAGNGNDNACNYSPSSVKSALVVGATTDNDEIGSFSNVGPCVSIYAPGVGIKSAWKDGPTSTNTRSGTSMASPHVAGVIALILGEQDLSPLHMKQWIQDQATQIQLKKSEKNSLAATLEDYRIPLLYVGPSVTGEADSSDTNRLLPNLWKPMSLTLILYCYWQLDINFLSTHF</sequence>
<dbReference type="Pfam" id="PF00082">
    <property type="entry name" value="Peptidase_S8"/>
    <property type="match status" value="1"/>
</dbReference>
<gene>
    <name evidence="8" type="ORF">K7432_007709</name>
</gene>
<dbReference type="Gene3D" id="3.40.50.200">
    <property type="entry name" value="Peptidase S8/S53 domain"/>
    <property type="match status" value="1"/>
</dbReference>
<comment type="similarity">
    <text evidence="1 5">Belongs to the peptidase S8 family.</text>
</comment>
<dbReference type="InterPro" id="IPR036852">
    <property type="entry name" value="Peptidase_S8/S53_dom_sf"/>
</dbReference>
<evidence type="ECO:0000313" key="9">
    <source>
        <dbReference type="Proteomes" id="UP001479436"/>
    </source>
</evidence>
<evidence type="ECO:0000256" key="3">
    <source>
        <dbReference type="ARBA" id="ARBA00022801"/>
    </source>
</evidence>
<dbReference type="Proteomes" id="UP001479436">
    <property type="component" value="Unassembled WGS sequence"/>
</dbReference>
<keyword evidence="2 5" id="KW-0645">Protease</keyword>
<dbReference type="InterPro" id="IPR023828">
    <property type="entry name" value="Peptidase_S8_Ser-AS"/>
</dbReference>
<evidence type="ECO:0000256" key="1">
    <source>
        <dbReference type="ARBA" id="ARBA00011073"/>
    </source>
</evidence>
<dbReference type="SUPFAM" id="SSF52743">
    <property type="entry name" value="Subtilisin-like"/>
    <property type="match status" value="1"/>
</dbReference>